<dbReference type="CDD" id="cd07812">
    <property type="entry name" value="SRPBCC"/>
    <property type="match status" value="1"/>
</dbReference>
<organism evidence="1 2">
    <name type="scientific">Microlunatus parietis</name>
    <dbReference type="NCBI Taxonomy" id="682979"/>
    <lineage>
        <taxon>Bacteria</taxon>
        <taxon>Bacillati</taxon>
        <taxon>Actinomycetota</taxon>
        <taxon>Actinomycetes</taxon>
        <taxon>Propionibacteriales</taxon>
        <taxon>Propionibacteriaceae</taxon>
        <taxon>Microlunatus</taxon>
    </lineage>
</organism>
<reference evidence="1 2" key="1">
    <citation type="submission" date="2020-07" db="EMBL/GenBank/DDBJ databases">
        <title>Sequencing the genomes of 1000 actinobacteria strains.</title>
        <authorList>
            <person name="Klenk H.-P."/>
        </authorList>
    </citation>
    <scope>NUCLEOTIDE SEQUENCE [LARGE SCALE GENOMIC DNA]</scope>
    <source>
        <strain evidence="1 2">DSM 22083</strain>
    </source>
</reference>
<dbReference type="Gene3D" id="3.30.530.20">
    <property type="match status" value="1"/>
</dbReference>
<proteinExistence type="predicted"/>
<evidence type="ECO:0000313" key="2">
    <source>
        <dbReference type="Proteomes" id="UP000569914"/>
    </source>
</evidence>
<accession>A0A7Y9IBI3</accession>
<sequence>MEVGQVRTATAVVAAAPAAVWSVLTDPARVGEWSGECRTGGWLDGATGPVPGARFVGRNRVRWIRWSRPCRVIEAAAPRRFVFETVSRSDCTRWTYDLEPAGDGTRIRQTYEILRLARPLAMMIRLLLPEHGDRSAALRTDLVRLGRAAARSGPIRDRS</sequence>
<dbReference type="Pfam" id="PF10604">
    <property type="entry name" value="Polyketide_cyc2"/>
    <property type="match status" value="1"/>
</dbReference>
<protein>
    <submittedName>
        <fullName evidence="1">Uncharacterized protein YndB with AHSA1/START domain</fullName>
    </submittedName>
</protein>
<gene>
    <name evidence="1" type="ORF">BKA15_004865</name>
</gene>
<dbReference type="AlphaFoldDB" id="A0A7Y9IBI3"/>
<keyword evidence="2" id="KW-1185">Reference proteome</keyword>
<dbReference type="Proteomes" id="UP000569914">
    <property type="component" value="Unassembled WGS sequence"/>
</dbReference>
<dbReference type="RefSeq" id="WP_179755094.1">
    <property type="nucleotide sequence ID" value="NZ_JACCBU010000001.1"/>
</dbReference>
<name>A0A7Y9IBI3_9ACTN</name>
<comment type="caution">
    <text evidence="1">The sequence shown here is derived from an EMBL/GenBank/DDBJ whole genome shotgun (WGS) entry which is preliminary data.</text>
</comment>
<dbReference type="InterPro" id="IPR023393">
    <property type="entry name" value="START-like_dom_sf"/>
</dbReference>
<dbReference type="InterPro" id="IPR019587">
    <property type="entry name" value="Polyketide_cyclase/dehydratase"/>
</dbReference>
<evidence type="ECO:0000313" key="1">
    <source>
        <dbReference type="EMBL" id="NYE73536.1"/>
    </source>
</evidence>
<dbReference type="SUPFAM" id="SSF55961">
    <property type="entry name" value="Bet v1-like"/>
    <property type="match status" value="1"/>
</dbReference>
<dbReference type="EMBL" id="JACCBU010000001">
    <property type="protein sequence ID" value="NYE73536.1"/>
    <property type="molecule type" value="Genomic_DNA"/>
</dbReference>